<protein>
    <submittedName>
        <fullName evidence="2">Uncharacterized protein</fullName>
    </submittedName>
</protein>
<evidence type="ECO:0000313" key="2">
    <source>
        <dbReference type="EMBL" id="SMO69113.1"/>
    </source>
</evidence>
<organism evidence="2 3">
    <name type="scientific">Thalassovita litoralis</name>
    <dbReference type="NCBI Taxonomy" id="1010611"/>
    <lineage>
        <taxon>Bacteria</taxon>
        <taxon>Pseudomonadati</taxon>
        <taxon>Pseudomonadota</taxon>
        <taxon>Alphaproteobacteria</taxon>
        <taxon>Rhodobacterales</taxon>
        <taxon>Roseobacteraceae</taxon>
        <taxon>Thalassovita</taxon>
    </lineage>
</organism>
<dbReference type="AlphaFoldDB" id="A0A521DBP2"/>
<dbReference type="Proteomes" id="UP000316030">
    <property type="component" value="Unassembled WGS sequence"/>
</dbReference>
<accession>A0A521DBP2</accession>
<evidence type="ECO:0000313" key="3">
    <source>
        <dbReference type="Proteomes" id="UP000316030"/>
    </source>
</evidence>
<sequence>MARKQKRWMKSVVETSKTDMPAMPWARSQKPAKRSRDVTPAQPAPVAKLRVG</sequence>
<proteinExistence type="predicted"/>
<name>A0A521DBP2_9RHOB</name>
<feature type="region of interest" description="Disordered" evidence="1">
    <location>
        <begin position="1"/>
        <end position="52"/>
    </location>
</feature>
<dbReference type="EMBL" id="FXTO01000010">
    <property type="protein sequence ID" value="SMO69113.1"/>
    <property type="molecule type" value="Genomic_DNA"/>
</dbReference>
<keyword evidence="3" id="KW-1185">Reference proteome</keyword>
<evidence type="ECO:0000256" key="1">
    <source>
        <dbReference type="SAM" id="MobiDB-lite"/>
    </source>
</evidence>
<gene>
    <name evidence="2" type="ORF">SAMN06265173_11036</name>
</gene>
<reference evidence="2 3" key="1">
    <citation type="submission" date="2017-05" db="EMBL/GenBank/DDBJ databases">
        <authorList>
            <person name="Varghese N."/>
            <person name="Submissions S."/>
        </authorList>
    </citation>
    <scope>NUCLEOTIDE SEQUENCE [LARGE SCALE GENOMIC DNA]</scope>
    <source>
        <strain evidence="2 3">DSM 29506</strain>
    </source>
</reference>
<dbReference type="RefSeq" id="WP_185958982.1">
    <property type="nucleotide sequence ID" value="NZ_FXTO01000010.1"/>
</dbReference>